<sequence>MRCLSTLGLQAIVSPCLFYMNLYFSGAEDKHGYLWDRHYGTCIAKYPHEDVVNAIAFNPKDPEMLVTASDDFTLKIWRSRSLCNQLEIDTSDCGKGAETRSKIE</sequence>
<keyword evidence="1" id="KW-0853">WD repeat</keyword>
<evidence type="ECO:0000313" key="2">
    <source>
        <dbReference type="EMBL" id="KAK2704780.1"/>
    </source>
</evidence>
<dbReference type="Pfam" id="PF00400">
    <property type="entry name" value="WD40"/>
    <property type="match status" value="1"/>
</dbReference>
<dbReference type="GO" id="GO:0019005">
    <property type="term" value="C:SCF ubiquitin ligase complex"/>
    <property type="evidence" value="ECO:0007669"/>
    <property type="project" value="InterPro"/>
</dbReference>
<proteinExistence type="predicted"/>
<dbReference type="InterPro" id="IPR036322">
    <property type="entry name" value="WD40_repeat_dom_sf"/>
</dbReference>
<comment type="caution">
    <text evidence="2">The sequence shown here is derived from an EMBL/GenBank/DDBJ whole genome shotgun (WGS) entry which is preliminary data.</text>
</comment>
<dbReference type="GO" id="GO:0080008">
    <property type="term" value="C:Cul4-RING E3 ubiquitin ligase complex"/>
    <property type="evidence" value="ECO:0007669"/>
    <property type="project" value="InterPro"/>
</dbReference>
<feature type="repeat" description="WD" evidence="1">
    <location>
        <begin position="45"/>
        <end position="77"/>
    </location>
</feature>
<dbReference type="PROSITE" id="PS50082">
    <property type="entry name" value="WD_REPEATS_2"/>
    <property type="match status" value="1"/>
</dbReference>
<protein>
    <submittedName>
        <fullName evidence="2">Uncharacterized protein</fullName>
    </submittedName>
</protein>
<evidence type="ECO:0000313" key="3">
    <source>
        <dbReference type="Proteomes" id="UP001187531"/>
    </source>
</evidence>
<dbReference type="InterPro" id="IPR015943">
    <property type="entry name" value="WD40/YVTN_repeat-like_dom_sf"/>
</dbReference>
<dbReference type="InterPro" id="IPR001680">
    <property type="entry name" value="WD40_rpt"/>
</dbReference>
<reference evidence="2" key="1">
    <citation type="submission" date="2023-07" db="EMBL/GenBank/DDBJ databases">
        <title>Chromosome-level genome assembly of Artemia franciscana.</title>
        <authorList>
            <person name="Jo E."/>
        </authorList>
    </citation>
    <scope>NUCLEOTIDE SEQUENCE</scope>
    <source>
        <tissue evidence="2">Whole body</tissue>
    </source>
</reference>
<accession>A0AA88H9D8</accession>
<dbReference type="SUPFAM" id="SSF50978">
    <property type="entry name" value="WD40 repeat-like"/>
    <property type="match status" value="1"/>
</dbReference>
<dbReference type="GO" id="GO:0016567">
    <property type="term" value="P:protein ubiquitination"/>
    <property type="evidence" value="ECO:0007669"/>
    <property type="project" value="InterPro"/>
</dbReference>
<gene>
    <name evidence="2" type="ORF">QYM36_016988</name>
</gene>
<dbReference type="PANTHER" id="PTHR20995:SF17">
    <property type="entry name" value="F-BOX_WD REPEAT-CONTAINING PROTEIN 5"/>
    <property type="match status" value="1"/>
</dbReference>
<dbReference type="PANTHER" id="PTHR20995">
    <property type="entry name" value="F-BOX/WD REPEAT-CONTAINING PROTEIN 5"/>
    <property type="match status" value="1"/>
</dbReference>
<dbReference type="Proteomes" id="UP001187531">
    <property type="component" value="Unassembled WGS sequence"/>
</dbReference>
<dbReference type="InterPro" id="IPR042508">
    <property type="entry name" value="FBXW5"/>
</dbReference>
<dbReference type="EMBL" id="JAVRJZ010000021">
    <property type="protein sequence ID" value="KAK2704780.1"/>
    <property type="molecule type" value="Genomic_DNA"/>
</dbReference>
<dbReference type="Gene3D" id="2.130.10.10">
    <property type="entry name" value="YVTN repeat-like/Quinoprotein amine dehydrogenase"/>
    <property type="match status" value="1"/>
</dbReference>
<keyword evidence="3" id="KW-1185">Reference proteome</keyword>
<dbReference type="SMART" id="SM00320">
    <property type="entry name" value="WD40"/>
    <property type="match status" value="1"/>
</dbReference>
<evidence type="ECO:0000256" key="1">
    <source>
        <dbReference type="PROSITE-ProRule" id="PRU00221"/>
    </source>
</evidence>
<dbReference type="AlphaFoldDB" id="A0AA88H9D8"/>
<organism evidence="2 3">
    <name type="scientific">Artemia franciscana</name>
    <name type="common">Brine shrimp</name>
    <name type="synonym">Artemia sanfranciscana</name>
    <dbReference type="NCBI Taxonomy" id="6661"/>
    <lineage>
        <taxon>Eukaryota</taxon>
        <taxon>Metazoa</taxon>
        <taxon>Ecdysozoa</taxon>
        <taxon>Arthropoda</taxon>
        <taxon>Crustacea</taxon>
        <taxon>Branchiopoda</taxon>
        <taxon>Anostraca</taxon>
        <taxon>Artemiidae</taxon>
        <taxon>Artemia</taxon>
    </lineage>
</organism>
<dbReference type="PROSITE" id="PS50294">
    <property type="entry name" value="WD_REPEATS_REGION"/>
    <property type="match status" value="1"/>
</dbReference>
<name>A0AA88H9D8_ARTSF</name>